<dbReference type="PANTHER" id="PTHR30055">
    <property type="entry name" value="HTH-TYPE TRANSCRIPTIONAL REGULATOR RUTR"/>
    <property type="match status" value="1"/>
</dbReference>
<dbReference type="PANTHER" id="PTHR30055:SF148">
    <property type="entry name" value="TETR-FAMILY TRANSCRIPTIONAL REGULATOR"/>
    <property type="match status" value="1"/>
</dbReference>
<accession>A0A4R2R6K5</accession>
<organism evidence="6 7">
    <name type="scientific">Tamaricihabitans halophyticus</name>
    <dbReference type="NCBI Taxonomy" id="1262583"/>
    <lineage>
        <taxon>Bacteria</taxon>
        <taxon>Bacillati</taxon>
        <taxon>Actinomycetota</taxon>
        <taxon>Actinomycetes</taxon>
        <taxon>Pseudonocardiales</taxon>
        <taxon>Pseudonocardiaceae</taxon>
        <taxon>Tamaricihabitans</taxon>
    </lineage>
</organism>
<feature type="DNA-binding region" description="H-T-H motif" evidence="4">
    <location>
        <begin position="37"/>
        <end position="56"/>
    </location>
</feature>
<dbReference type="OrthoDB" id="9796019at2"/>
<keyword evidence="1" id="KW-0805">Transcription regulation</keyword>
<dbReference type="AlphaFoldDB" id="A0A4R2R6K5"/>
<name>A0A4R2R6K5_9PSEU</name>
<dbReference type="EMBL" id="SLXQ01000001">
    <property type="protein sequence ID" value="TCP57499.1"/>
    <property type="molecule type" value="Genomic_DNA"/>
</dbReference>
<dbReference type="InterPro" id="IPR001647">
    <property type="entry name" value="HTH_TetR"/>
</dbReference>
<dbReference type="InterPro" id="IPR009057">
    <property type="entry name" value="Homeodomain-like_sf"/>
</dbReference>
<dbReference type="Pfam" id="PF00440">
    <property type="entry name" value="TetR_N"/>
    <property type="match status" value="1"/>
</dbReference>
<evidence type="ECO:0000256" key="3">
    <source>
        <dbReference type="ARBA" id="ARBA00023163"/>
    </source>
</evidence>
<keyword evidence="7" id="KW-1185">Reference proteome</keyword>
<comment type="caution">
    <text evidence="6">The sequence shown here is derived from an EMBL/GenBank/DDBJ whole genome shotgun (WGS) entry which is preliminary data.</text>
</comment>
<dbReference type="PROSITE" id="PS50977">
    <property type="entry name" value="HTH_TETR_2"/>
    <property type="match status" value="1"/>
</dbReference>
<dbReference type="GO" id="GO:0000976">
    <property type="term" value="F:transcription cis-regulatory region binding"/>
    <property type="evidence" value="ECO:0007669"/>
    <property type="project" value="TreeGrafter"/>
</dbReference>
<dbReference type="Pfam" id="PF16859">
    <property type="entry name" value="TetR_C_11"/>
    <property type="match status" value="1"/>
</dbReference>
<dbReference type="Gene3D" id="1.10.357.10">
    <property type="entry name" value="Tetracycline Repressor, domain 2"/>
    <property type="match status" value="1"/>
</dbReference>
<gene>
    <name evidence="6" type="ORF">EV191_1011456</name>
</gene>
<evidence type="ECO:0000256" key="4">
    <source>
        <dbReference type="PROSITE-ProRule" id="PRU00335"/>
    </source>
</evidence>
<dbReference type="InterPro" id="IPR050109">
    <property type="entry name" value="HTH-type_TetR-like_transc_reg"/>
</dbReference>
<dbReference type="SUPFAM" id="SSF46689">
    <property type="entry name" value="Homeodomain-like"/>
    <property type="match status" value="1"/>
</dbReference>
<dbReference type="Proteomes" id="UP000294911">
    <property type="component" value="Unassembled WGS sequence"/>
</dbReference>
<dbReference type="Gene3D" id="1.10.10.60">
    <property type="entry name" value="Homeodomain-like"/>
    <property type="match status" value="1"/>
</dbReference>
<evidence type="ECO:0000313" key="7">
    <source>
        <dbReference type="Proteomes" id="UP000294911"/>
    </source>
</evidence>
<proteinExistence type="predicted"/>
<evidence type="ECO:0000313" key="6">
    <source>
        <dbReference type="EMBL" id="TCP57499.1"/>
    </source>
</evidence>
<dbReference type="PRINTS" id="PR00455">
    <property type="entry name" value="HTHTETR"/>
</dbReference>
<reference evidence="6 7" key="1">
    <citation type="submission" date="2019-03" db="EMBL/GenBank/DDBJ databases">
        <title>Genomic Encyclopedia of Type Strains, Phase IV (KMG-IV): sequencing the most valuable type-strain genomes for metagenomic binning, comparative biology and taxonomic classification.</title>
        <authorList>
            <person name="Goeker M."/>
        </authorList>
    </citation>
    <scope>NUCLEOTIDE SEQUENCE [LARGE SCALE GENOMIC DNA]</scope>
    <source>
        <strain evidence="6 7">DSM 45765</strain>
    </source>
</reference>
<sequence length="205" mass="22314">MASSRTGPGRPRNPAADAKILLAAMEQLIEQGIERASMENIARRAGVAKMTVYRRWSTKEELLAEAIEAARAEIPDATSTGRPASELPLTIAELLPYWGEVLADSRFRLLSARLIGAGPSHPALLAAYWEHHVLPRRQRARETMLSAQAHGVLDPDADIDVLLDMLAGAVIHNLLMNPEPRSAAEISDYLGRLLRQVGFTIAAPA</sequence>
<dbReference type="InterPro" id="IPR011075">
    <property type="entry name" value="TetR_C"/>
</dbReference>
<evidence type="ECO:0000256" key="2">
    <source>
        <dbReference type="ARBA" id="ARBA00023125"/>
    </source>
</evidence>
<dbReference type="InterPro" id="IPR036271">
    <property type="entry name" value="Tet_transcr_reg_TetR-rel_C_sf"/>
</dbReference>
<protein>
    <submittedName>
        <fullName evidence="6">TetR family transcriptional regulator</fullName>
    </submittedName>
</protein>
<dbReference type="GO" id="GO:0003700">
    <property type="term" value="F:DNA-binding transcription factor activity"/>
    <property type="evidence" value="ECO:0007669"/>
    <property type="project" value="TreeGrafter"/>
</dbReference>
<keyword evidence="2 4" id="KW-0238">DNA-binding</keyword>
<evidence type="ECO:0000259" key="5">
    <source>
        <dbReference type="PROSITE" id="PS50977"/>
    </source>
</evidence>
<evidence type="ECO:0000256" key="1">
    <source>
        <dbReference type="ARBA" id="ARBA00023015"/>
    </source>
</evidence>
<keyword evidence="3" id="KW-0804">Transcription</keyword>
<dbReference type="RefSeq" id="WP_132875970.1">
    <property type="nucleotide sequence ID" value="NZ_SLXQ01000001.1"/>
</dbReference>
<dbReference type="SUPFAM" id="SSF48498">
    <property type="entry name" value="Tetracyclin repressor-like, C-terminal domain"/>
    <property type="match status" value="1"/>
</dbReference>
<feature type="domain" description="HTH tetR-type" evidence="5">
    <location>
        <begin position="14"/>
        <end position="74"/>
    </location>
</feature>